<dbReference type="Pfam" id="PF14643">
    <property type="entry name" value="DUF4455"/>
    <property type="match status" value="1"/>
</dbReference>
<name>A0ABM5JJX1_DIAVI</name>
<sequence>MSDDFDIKSLPYDFKSASKPSETINRLLERKKYEHNKTMEWMRNKMAEINLVMDQKIKDSAQEVKKTLAKIKENVHEFIATVKAKTEIKDFPDNYLFTSLKALKNFHADQHIAVDEFCKFMHDTEKIRMQQFKDVLKEAKTKCVAIAHEVPFVLDEIFELESVALNEATIKNYKDYAEIEQDLKLQIIYDFKNWTSEIMIIKDLLREHFRIMVKKSLPISVTGEVISRDMSRTTSFATPCELHRLDSLKSQFVYAFFGEDNVPVARDEVERWLKGVQRTLGSLDQTARNIVSLYKSVIPILFHRFLDELDEIKHSMCIAGICHKKEIEDFKCEIYTPTVEQLNIEYTHQLEELQNVWGHSIDEMTDTINETYAFLTAAACLWDQHFIRVKELQDVVLKDIEETIRKNGHLTDTYEASLNIEIEKLMEGSNEKDLSNALNNIYNILDKMELSYKTQSINEMEVVNKYKNMMNVGIEVLMAEVKRFLDVHPPDFEMDPKIQRRRASQITFYEIEEPILPIQILYCVFQVAAVKNWMFGLWEAIDQYFTTGRQEIEKRTEEWIEIQKQKIKERYDTKIAFHRPRYLHIKYSIYEKRLRGLQVHEKHLTCQKNVVEKSRKELRAHKTKYDEGCNRCCEEYEAECYKIANELGNMNSSVEIRGFVQTIKNRLLPMEKKINDLSEEYKDMCTSFLNDLKTSNYKFLKSIRLFSEGGNFSLQEVALTQSQLLKLEEGTRKHIEAIIATTEASREKYIARIQLSEANMIANVEEYIREHEFNERVEHKIQKVQQELKRLIRNLREKFKVTEKGLKEVYEEAKQNLGKIEYLESFGSKMETCLTEVFGIGEYITHPEPVQIFSVELETAIKGRQSKDYMGMLLNKHQDLAGEDFISKSVKLIHDSFLELEEFAKEFYHKHPIKYLDPSRLQPTLDDCMQEVLQKYKPCLLQCEISWIENVSSFLAILKNIETFRERFITSFENAFCRICLERLQLGIDDVYIRLNEQADQFNKKLKEIHNRLKVMFGHPRNYKMLENLEQDYKYLHEDNKTKFGTITPPHKEHLNEIYSLLIVELEQIDRLITDLATESRIEDLITNLTRQFETKTELISPIVFAEEDSHPVPLSRGTMENIQKYFTKSSSLQLETVFQRINLDSFSSLKTYETPESFLWVLEEKITSTYQGIDDFLDNKIIKANEDFKQTWAEDIKYILNLYKLKYDNKIF</sequence>
<protein>
    <recommendedName>
        <fullName evidence="2">DUF4455 domain-containing protein</fullName>
    </recommendedName>
</protein>
<evidence type="ECO:0000313" key="4">
    <source>
        <dbReference type="Proteomes" id="UP001652700"/>
    </source>
</evidence>
<organism evidence="3 4">
    <name type="scientific">Diabrotica virgifera virgifera</name>
    <name type="common">western corn rootworm</name>
    <dbReference type="NCBI Taxonomy" id="50390"/>
    <lineage>
        <taxon>Eukaryota</taxon>
        <taxon>Metazoa</taxon>
        <taxon>Ecdysozoa</taxon>
        <taxon>Arthropoda</taxon>
        <taxon>Hexapoda</taxon>
        <taxon>Insecta</taxon>
        <taxon>Pterygota</taxon>
        <taxon>Neoptera</taxon>
        <taxon>Endopterygota</taxon>
        <taxon>Coleoptera</taxon>
        <taxon>Polyphaga</taxon>
        <taxon>Cucujiformia</taxon>
        <taxon>Chrysomeloidea</taxon>
        <taxon>Chrysomelidae</taxon>
        <taxon>Galerucinae</taxon>
        <taxon>Diabroticina</taxon>
        <taxon>Diabroticites</taxon>
        <taxon>Diabrotica</taxon>
    </lineage>
</organism>
<feature type="coiled-coil region" evidence="1">
    <location>
        <begin position="774"/>
        <end position="801"/>
    </location>
</feature>
<dbReference type="RefSeq" id="XP_050498230.1">
    <property type="nucleotide sequence ID" value="XM_050642273.1"/>
</dbReference>
<evidence type="ECO:0000256" key="1">
    <source>
        <dbReference type="SAM" id="Coils"/>
    </source>
</evidence>
<dbReference type="Proteomes" id="UP001652700">
    <property type="component" value="Unplaced"/>
</dbReference>
<dbReference type="PANTHER" id="PTHR21444:SF14">
    <property type="entry name" value="COILED-COIL DOMAIN-CONTAINING PROTEIN 180"/>
    <property type="match status" value="1"/>
</dbReference>
<evidence type="ECO:0000259" key="2">
    <source>
        <dbReference type="Pfam" id="PF14643"/>
    </source>
</evidence>
<feature type="domain" description="DUF4455" evidence="2">
    <location>
        <begin position="266"/>
        <end position="489"/>
    </location>
</feature>
<reference evidence="3" key="1">
    <citation type="submission" date="2025-05" db="UniProtKB">
        <authorList>
            <consortium name="EnsemblMetazoa"/>
        </authorList>
    </citation>
    <scope>IDENTIFICATION</scope>
</reference>
<dbReference type="GeneID" id="126879219"/>
<proteinExistence type="predicted"/>
<dbReference type="InterPro" id="IPR028089">
    <property type="entry name" value="DUF4455"/>
</dbReference>
<dbReference type="EnsemblMetazoa" id="XM_050642273.1">
    <property type="protein sequence ID" value="XP_050498230.1"/>
    <property type="gene ID" value="LOC126879219"/>
</dbReference>
<dbReference type="PANTHER" id="PTHR21444">
    <property type="entry name" value="COILED-COIL DOMAIN-CONTAINING PROTEIN 180"/>
    <property type="match status" value="1"/>
</dbReference>
<keyword evidence="1" id="KW-0175">Coiled coil</keyword>
<keyword evidence="4" id="KW-1185">Reference proteome</keyword>
<evidence type="ECO:0000313" key="3">
    <source>
        <dbReference type="EnsemblMetazoa" id="XP_050498230.1"/>
    </source>
</evidence>
<accession>A0ABM5JJX1</accession>